<dbReference type="EMBL" id="CAFBNF010000396">
    <property type="protein sequence ID" value="CAB4965147.1"/>
    <property type="molecule type" value="Genomic_DNA"/>
</dbReference>
<gene>
    <name evidence="1" type="ORF">UFOPK3773_02351</name>
</gene>
<accession>A0A6J7LAP6</accession>
<protein>
    <submittedName>
        <fullName evidence="1">Unannotated protein</fullName>
    </submittedName>
</protein>
<name>A0A6J7LAP6_9ZZZZ</name>
<proteinExistence type="predicted"/>
<sequence length="54" mass="5340">MIDDAPTSGSVTAASSAGVVNVIFIGVVPTTGESPTMVQPLVVTSVSRAIRPGV</sequence>
<reference evidence="1" key="1">
    <citation type="submission" date="2020-05" db="EMBL/GenBank/DDBJ databases">
        <authorList>
            <person name="Chiriac C."/>
            <person name="Salcher M."/>
            <person name="Ghai R."/>
            <person name="Kavagutti S V."/>
        </authorList>
    </citation>
    <scope>NUCLEOTIDE SEQUENCE</scope>
</reference>
<organism evidence="1">
    <name type="scientific">freshwater metagenome</name>
    <dbReference type="NCBI Taxonomy" id="449393"/>
    <lineage>
        <taxon>unclassified sequences</taxon>
        <taxon>metagenomes</taxon>
        <taxon>ecological metagenomes</taxon>
    </lineage>
</organism>
<dbReference type="AlphaFoldDB" id="A0A6J7LAP6"/>
<evidence type="ECO:0000313" key="1">
    <source>
        <dbReference type="EMBL" id="CAB4965147.1"/>
    </source>
</evidence>